<comment type="caution">
    <text evidence="2">The sequence shown here is derived from an EMBL/GenBank/DDBJ whole genome shotgun (WGS) entry which is preliminary data.</text>
</comment>
<protein>
    <submittedName>
        <fullName evidence="2">Uncharacterized protein</fullName>
    </submittedName>
</protein>
<evidence type="ECO:0000256" key="1">
    <source>
        <dbReference type="SAM" id="Phobius"/>
    </source>
</evidence>
<keyword evidence="1" id="KW-1133">Transmembrane helix</keyword>
<feature type="transmembrane region" description="Helical" evidence="1">
    <location>
        <begin position="7"/>
        <end position="29"/>
    </location>
</feature>
<dbReference type="EMBL" id="LHXP01000084">
    <property type="protein sequence ID" value="KXA92215.1"/>
    <property type="molecule type" value="Genomic_DNA"/>
</dbReference>
<evidence type="ECO:0000313" key="3">
    <source>
        <dbReference type="Proteomes" id="UP000070657"/>
    </source>
</evidence>
<gene>
    <name evidence="2" type="ORF">AKJ66_04520</name>
</gene>
<keyword evidence="3" id="KW-1185">Reference proteome</keyword>
<dbReference type="Proteomes" id="UP000070657">
    <property type="component" value="Unassembled WGS sequence"/>
</dbReference>
<reference evidence="2 3" key="1">
    <citation type="journal article" date="2016" name="Sci. Rep.">
        <title>Metabolic traits of an uncultured archaeal lineage -MSBL1- from brine pools of the Red Sea.</title>
        <authorList>
            <person name="Mwirichia R."/>
            <person name="Alam I."/>
            <person name="Rashid M."/>
            <person name="Vinu M."/>
            <person name="Ba-Alawi W."/>
            <person name="Anthony Kamau A."/>
            <person name="Kamanda Ngugi D."/>
            <person name="Goker M."/>
            <person name="Klenk H.P."/>
            <person name="Bajic V."/>
            <person name="Stingl U."/>
        </authorList>
    </citation>
    <scope>NUCLEOTIDE SEQUENCE [LARGE SCALE GENOMIC DNA]</scope>
    <source>
        <strain evidence="2">SCGC-AAA259E22</strain>
    </source>
</reference>
<evidence type="ECO:0000313" key="2">
    <source>
        <dbReference type="EMBL" id="KXA92215.1"/>
    </source>
</evidence>
<sequence>MYGFEKGVLEGAICTCIGVLMLVVGFGLYFFENSIVGMVDIGSGTVLTTMGVLWWRKGRGGG</sequence>
<keyword evidence="1" id="KW-0812">Transmembrane</keyword>
<feature type="transmembrane region" description="Helical" evidence="1">
    <location>
        <begin position="35"/>
        <end position="55"/>
    </location>
</feature>
<accession>A0A133UDG0</accession>
<dbReference type="AlphaFoldDB" id="A0A133UDG0"/>
<organism evidence="2 3">
    <name type="scientific">candidate division MSBL1 archaeon SCGC-AAA259E22</name>
    <dbReference type="NCBI Taxonomy" id="1698265"/>
    <lineage>
        <taxon>Archaea</taxon>
        <taxon>Methanobacteriati</taxon>
        <taxon>Methanobacteriota</taxon>
        <taxon>candidate division MSBL1</taxon>
    </lineage>
</organism>
<proteinExistence type="predicted"/>
<keyword evidence="1" id="KW-0472">Membrane</keyword>
<name>A0A133UDG0_9EURY</name>